<dbReference type="SUPFAM" id="SSF56219">
    <property type="entry name" value="DNase I-like"/>
    <property type="match status" value="1"/>
</dbReference>
<dbReference type="PANTHER" id="PTHR33116">
    <property type="entry name" value="REVERSE TRANSCRIPTASE ZINC-BINDING DOMAIN-CONTAINING PROTEIN-RELATED-RELATED"/>
    <property type="match status" value="1"/>
</dbReference>
<dbReference type="GO" id="GO:0003824">
    <property type="term" value="F:catalytic activity"/>
    <property type="evidence" value="ECO:0007669"/>
    <property type="project" value="InterPro"/>
</dbReference>
<protein>
    <recommendedName>
        <fullName evidence="6">Reverse transcriptase zinc-binding domain-containing protein</fullName>
    </recommendedName>
</protein>
<dbReference type="EMBL" id="OIVN01000269">
    <property type="protein sequence ID" value="SPC77385.1"/>
    <property type="molecule type" value="Genomic_DNA"/>
</dbReference>
<accession>A0A2N9ERD0</accession>
<evidence type="ECO:0000259" key="2">
    <source>
        <dbReference type="Pfam" id="PF03372"/>
    </source>
</evidence>
<evidence type="ECO:0000259" key="3">
    <source>
        <dbReference type="Pfam" id="PF13966"/>
    </source>
</evidence>
<reference evidence="5" key="1">
    <citation type="submission" date="2018-02" db="EMBL/GenBank/DDBJ databases">
        <authorList>
            <person name="Cohen D.B."/>
            <person name="Kent A.D."/>
        </authorList>
    </citation>
    <scope>NUCLEOTIDE SEQUENCE</scope>
</reference>
<proteinExistence type="predicted"/>
<feature type="domain" description="Zinc knuckle CX2CX4HX4C" evidence="4">
    <location>
        <begin position="38"/>
        <end position="84"/>
    </location>
</feature>
<dbReference type="InterPro" id="IPR036691">
    <property type="entry name" value="Endo/exonu/phosph_ase_sf"/>
</dbReference>
<evidence type="ECO:0000256" key="1">
    <source>
        <dbReference type="SAM" id="MobiDB-lite"/>
    </source>
</evidence>
<evidence type="ECO:0008006" key="6">
    <source>
        <dbReference type="Google" id="ProtNLM"/>
    </source>
</evidence>
<dbReference type="InterPro" id="IPR025836">
    <property type="entry name" value="Zn_knuckle_CX2CX4HX4C"/>
</dbReference>
<dbReference type="InterPro" id="IPR005135">
    <property type="entry name" value="Endo/exonuclease/phosphatase"/>
</dbReference>
<feature type="domain" description="Endonuclease/exonuclease/phosphatase" evidence="2">
    <location>
        <begin position="259"/>
        <end position="391"/>
    </location>
</feature>
<evidence type="ECO:0000313" key="5">
    <source>
        <dbReference type="EMBL" id="SPC77385.1"/>
    </source>
</evidence>
<dbReference type="Pfam" id="PF13966">
    <property type="entry name" value="zf-RVT"/>
    <property type="match status" value="1"/>
</dbReference>
<feature type="compositionally biased region" description="Basic and acidic residues" evidence="1">
    <location>
        <begin position="109"/>
        <end position="118"/>
    </location>
</feature>
<dbReference type="AlphaFoldDB" id="A0A2N9ERD0"/>
<feature type="region of interest" description="Disordered" evidence="1">
    <location>
        <begin position="106"/>
        <end position="134"/>
    </location>
</feature>
<organism evidence="5">
    <name type="scientific">Fagus sylvatica</name>
    <name type="common">Beechnut</name>
    <dbReference type="NCBI Taxonomy" id="28930"/>
    <lineage>
        <taxon>Eukaryota</taxon>
        <taxon>Viridiplantae</taxon>
        <taxon>Streptophyta</taxon>
        <taxon>Embryophyta</taxon>
        <taxon>Tracheophyta</taxon>
        <taxon>Spermatophyta</taxon>
        <taxon>Magnoliopsida</taxon>
        <taxon>eudicotyledons</taxon>
        <taxon>Gunneridae</taxon>
        <taxon>Pentapetalae</taxon>
        <taxon>rosids</taxon>
        <taxon>fabids</taxon>
        <taxon>Fagales</taxon>
        <taxon>Fagaceae</taxon>
        <taxon>Fagus</taxon>
    </lineage>
</organism>
<sequence length="861" mass="97777">MKKAACEQIGSTLGMVEQAEDVDEGTHKGSFMRVRVQLDIRAPLCRGRKVGMGDQDYWVSFKYERLPNFCYWCGLLTHDEKECDICIRSKGTLSAADQQNRQGHCYTMSDKKNGDTERCSSPAATTPSRPNPVEKESITSFITIPKIPPKPNQRQSTFKEQLQDIDSKLERDTCKEIPKVLHGNITNDNSSSRESGLPVNELANVVGGLSYVKPKKVGPIWKRAHPKSTDTLQDVPIFSAVGYKRPNPEDSPPHPMILMSWNCRGLGNPEAVRALHLMVKTKGPQVLFLMETKLDAGRMERIRVQLGFGNNFTIMSLGSSGGLALLWKDEAAVMIHNFSQFHIDADVDTVTTKVWRFTGFYGQPDQSLKRESWALLKHLSRLDNKPWLCMGEILALHEKTGGRARPMRPPSSSGTAWGSSEATSEIIEGEPNVYALSENYSSAAELSLIGVGKHLIMVMKFIGARGLERASWQQGIATQNFSTREQSKERVEILSRGIMDSNGIWWENEAHMGNVAIDYFNDIFSANPSMEMDDTIHVVDCVERVAHRIQGWKERLLSKAGREILIKSVAQSIPTYTMSCFKVPKGWCVDIQAMVVNYWWGQQQNEYKIHWLSWGKLCKSKEDGGVGFRDLSFFNLALLAKQGWRLLTSLTSLFYRVYKAKYFPRCSFLKAKLGSNPSFIWRSILATRYIIQQGVQWKEAPSSEANRKVWKKIWQLRIPNKVKIHLWQACMNALPTRQCLSRRHLIPASLCPVCQFDSEMVTHALWACPHAQNVWALIPGRIQKLQVEIGDFFLLTQDLTQSLNRQELEVWAVTCWSIWNARNKFFHEAVMNHPSLIFDNAIRLLQDFHRVLAAQRLPSPS</sequence>
<feature type="domain" description="Reverse transcriptase zinc-binding" evidence="3">
    <location>
        <begin position="697"/>
        <end position="775"/>
    </location>
</feature>
<dbReference type="PANTHER" id="PTHR33116:SF86">
    <property type="entry name" value="REVERSE TRANSCRIPTASE DOMAIN-CONTAINING PROTEIN"/>
    <property type="match status" value="1"/>
</dbReference>
<name>A0A2N9ERD0_FAGSY</name>
<feature type="compositionally biased region" description="Polar residues" evidence="1">
    <location>
        <begin position="410"/>
        <end position="420"/>
    </location>
</feature>
<evidence type="ECO:0000259" key="4">
    <source>
        <dbReference type="Pfam" id="PF14392"/>
    </source>
</evidence>
<feature type="region of interest" description="Disordered" evidence="1">
    <location>
        <begin position="400"/>
        <end position="420"/>
    </location>
</feature>
<dbReference type="InterPro" id="IPR026960">
    <property type="entry name" value="RVT-Znf"/>
</dbReference>
<gene>
    <name evidence="5" type="ORF">FSB_LOCUS5267</name>
</gene>
<dbReference type="Pfam" id="PF03372">
    <property type="entry name" value="Exo_endo_phos"/>
    <property type="match status" value="1"/>
</dbReference>
<dbReference type="Gene3D" id="3.60.10.10">
    <property type="entry name" value="Endonuclease/exonuclease/phosphatase"/>
    <property type="match status" value="1"/>
</dbReference>
<dbReference type="Pfam" id="PF14392">
    <property type="entry name" value="zf-CCHC_4"/>
    <property type="match status" value="1"/>
</dbReference>